<organism evidence="3 5">
    <name type="scientific">Hydrogenibacillus schlegelii</name>
    <name type="common">Bacillus schlegelii</name>
    <dbReference type="NCBI Taxonomy" id="1484"/>
    <lineage>
        <taxon>Bacteria</taxon>
        <taxon>Bacillati</taxon>
        <taxon>Bacillota</taxon>
        <taxon>Bacilli</taxon>
        <taxon>Bacillales</taxon>
        <taxon>Bacillales Family X. Incertae Sedis</taxon>
        <taxon>Hydrogenibacillus</taxon>
    </lineage>
</organism>
<feature type="compositionally biased region" description="Basic and acidic residues" evidence="1">
    <location>
        <begin position="37"/>
        <end position="47"/>
    </location>
</feature>
<evidence type="ECO:0000313" key="2">
    <source>
        <dbReference type="EMBL" id="OAR03247.1"/>
    </source>
</evidence>
<dbReference type="STRING" id="1484.SA87_05030"/>
<comment type="caution">
    <text evidence="3">The sequence shown here is derived from an EMBL/GenBank/DDBJ whole genome shotgun (WGS) entry which is preliminary data.</text>
</comment>
<dbReference type="EMBL" id="JXBB01000066">
    <property type="protein sequence ID" value="OAR03247.1"/>
    <property type="molecule type" value="Genomic_DNA"/>
</dbReference>
<reference evidence="2 4" key="1">
    <citation type="submission" date="2015-09" db="EMBL/GenBank/DDBJ databases">
        <title>Draft genome sequence of Hydrogenibacillus schlegelii DSM 2000.</title>
        <authorList>
            <person name="Hemp J."/>
        </authorList>
    </citation>
    <scope>NUCLEOTIDE SEQUENCE [LARGE SCALE GENOMIC DNA]</scope>
    <source>
        <strain evidence="2 4">MA 48</strain>
    </source>
</reference>
<gene>
    <name evidence="3" type="ORF">HSCHL_1524</name>
    <name evidence="2" type="ORF">SA87_05030</name>
</gene>
<dbReference type="Proteomes" id="UP000244180">
    <property type="component" value="Unassembled WGS sequence"/>
</dbReference>
<feature type="compositionally biased region" description="Basic residues" evidence="1">
    <location>
        <begin position="52"/>
        <end position="64"/>
    </location>
</feature>
<name>A0A132NCL5_HYDSH</name>
<dbReference type="AlphaFoldDB" id="A0A132NCL5"/>
<proteinExistence type="predicted"/>
<dbReference type="EMBL" id="PEBV01000011">
    <property type="protein sequence ID" value="PTQ53756.1"/>
    <property type="molecule type" value="Genomic_DNA"/>
</dbReference>
<evidence type="ECO:0000313" key="5">
    <source>
        <dbReference type="Proteomes" id="UP000244180"/>
    </source>
</evidence>
<evidence type="ECO:0000313" key="4">
    <source>
        <dbReference type="Proteomes" id="UP000243024"/>
    </source>
</evidence>
<evidence type="ECO:0000313" key="3">
    <source>
        <dbReference type="EMBL" id="PTQ53756.1"/>
    </source>
</evidence>
<sequence>MIVGSKKARLPARFFMVPRRIKAWSEDRPGGLNVRRRREDYRPHRIDGAGPVRKRFGHRRPARE</sequence>
<keyword evidence="4" id="KW-1185">Reference proteome</keyword>
<accession>A0A132NCL5</accession>
<reference evidence="3 5" key="2">
    <citation type="submission" date="2017-08" db="EMBL/GenBank/DDBJ databases">
        <title>Burning lignite coal seam in the remote Altai Mountains harbors a hydrogen-driven thermophilic microbial community.</title>
        <authorList>
            <person name="Kadnikov V.V."/>
            <person name="Mardanov A.V."/>
            <person name="Ivasenko D."/>
            <person name="Beletsky A.V."/>
            <person name="Karnachuk O.V."/>
            <person name="Ravin N.V."/>
        </authorList>
    </citation>
    <scope>NUCLEOTIDE SEQUENCE [LARGE SCALE GENOMIC DNA]</scope>
    <source>
        <strain evidence="3">AL33</strain>
    </source>
</reference>
<dbReference type="Proteomes" id="UP000243024">
    <property type="component" value="Unassembled WGS sequence"/>
</dbReference>
<feature type="region of interest" description="Disordered" evidence="1">
    <location>
        <begin position="35"/>
        <end position="64"/>
    </location>
</feature>
<evidence type="ECO:0000256" key="1">
    <source>
        <dbReference type="SAM" id="MobiDB-lite"/>
    </source>
</evidence>
<protein>
    <submittedName>
        <fullName evidence="3">Uncharacterized protein</fullName>
    </submittedName>
</protein>